<evidence type="ECO:0000313" key="3">
    <source>
        <dbReference type="Proteomes" id="UP001642482"/>
    </source>
</evidence>
<dbReference type="Gene3D" id="3.60.21.10">
    <property type="match status" value="1"/>
</dbReference>
<dbReference type="InterPro" id="IPR029052">
    <property type="entry name" value="Metallo-depent_PP-like"/>
</dbReference>
<evidence type="ECO:0000313" key="2">
    <source>
        <dbReference type="EMBL" id="CAK7236102.1"/>
    </source>
</evidence>
<dbReference type="Proteomes" id="UP001642482">
    <property type="component" value="Unassembled WGS sequence"/>
</dbReference>
<dbReference type="PANTHER" id="PTHR37844:SF2">
    <property type="entry name" value="SER_THR PROTEIN PHOSPHATASE SUPERFAMILY (AFU_ORTHOLOGUE AFUA_1G14840)"/>
    <property type="match status" value="1"/>
</dbReference>
<protein>
    <recommendedName>
        <fullName evidence="1">Calcineurin-like phosphoesterase domain-containing protein</fullName>
    </recommendedName>
</protein>
<keyword evidence="3" id="KW-1185">Reference proteome</keyword>
<dbReference type="Pfam" id="PF00149">
    <property type="entry name" value="Metallophos"/>
    <property type="match status" value="1"/>
</dbReference>
<dbReference type="SUPFAM" id="SSF56300">
    <property type="entry name" value="Metallo-dependent phosphatases"/>
    <property type="match status" value="1"/>
</dbReference>
<proteinExistence type="predicted"/>
<name>A0ABP0CX10_9PEZI</name>
<organism evidence="2 3">
    <name type="scientific">Sporothrix eucalyptigena</name>
    <dbReference type="NCBI Taxonomy" id="1812306"/>
    <lineage>
        <taxon>Eukaryota</taxon>
        <taxon>Fungi</taxon>
        <taxon>Dikarya</taxon>
        <taxon>Ascomycota</taxon>
        <taxon>Pezizomycotina</taxon>
        <taxon>Sordariomycetes</taxon>
        <taxon>Sordariomycetidae</taxon>
        <taxon>Ophiostomatales</taxon>
        <taxon>Ophiostomataceae</taxon>
        <taxon>Sporothrix</taxon>
    </lineage>
</organism>
<dbReference type="EMBL" id="CAWUHD010000158">
    <property type="protein sequence ID" value="CAK7236102.1"/>
    <property type="molecule type" value="Genomic_DNA"/>
</dbReference>
<evidence type="ECO:0000259" key="1">
    <source>
        <dbReference type="Pfam" id="PF00149"/>
    </source>
</evidence>
<accession>A0ABP0CX10</accession>
<reference evidence="2 3" key="1">
    <citation type="submission" date="2024-01" db="EMBL/GenBank/DDBJ databases">
        <authorList>
            <person name="Allen C."/>
            <person name="Tagirdzhanova G."/>
        </authorList>
    </citation>
    <scope>NUCLEOTIDE SEQUENCE [LARGE SCALE GENOMIC DNA]</scope>
</reference>
<gene>
    <name evidence="2" type="ORF">SEUCBS140593_009503</name>
</gene>
<dbReference type="InterPro" id="IPR004843">
    <property type="entry name" value="Calcineurin-like_PHP"/>
</dbReference>
<feature type="domain" description="Calcineurin-like phosphoesterase" evidence="1">
    <location>
        <begin position="8"/>
        <end position="228"/>
    </location>
</feature>
<comment type="caution">
    <text evidence="2">The sequence shown here is derived from an EMBL/GenBank/DDBJ whole genome shotgun (WGS) entry which is preliminary data.</text>
</comment>
<sequence>MAPIFQIVSDLHLETRGAYDFRLPQTAPNLALLGDIGQVADDGLFVFLEKQLRRYWNVFFLLGNHEAAHTSWAAAKARVRDFAARMERLRARSTIGRFVFLDQTRHDMDPYTTILGCTLFSSVTNEQQTAVAGRLVDFRNIQDWTVANHNTAHASDVQWLNVQVKAISEKEPQRNIFIFTHHCPTVDARTVAPQNRDSPASSGFSTDLSSQPCWTNANVVLWGFGHTHFNCDFVDTETNKRVVSNQAGYALVAESDFDSKKLFVLEKLGNVGISGYGS</sequence>
<dbReference type="PANTHER" id="PTHR37844">
    <property type="entry name" value="SER/THR PROTEIN PHOSPHATASE SUPERFAMILY (AFU_ORTHOLOGUE AFUA_1G14840)"/>
    <property type="match status" value="1"/>
</dbReference>